<reference evidence="3 4" key="1">
    <citation type="journal article" date="2012" name="Science">
        <title>The Paleozoic origin of enzymatic lignin decomposition reconstructed from 31 fungal genomes.</title>
        <authorList>
            <person name="Floudas D."/>
            <person name="Binder M."/>
            <person name="Riley R."/>
            <person name="Barry K."/>
            <person name="Blanchette R.A."/>
            <person name="Henrissat B."/>
            <person name="Martinez A.T."/>
            <person name="Otillar R."/>
            <person name="Spatafora J.W."/>
            <person name="Yadav J.S."/>
            <person name="Aerts A."/>
            <person name="Benoit I."/>
            <person name="Boyd A."/>
            <person name="Carlson A."/>
            <person name="Copeland A."/>
            <person name="Coutinho P.M."/>
            <person name="de Vries R.P."/>
            <person name="Ferreira P."/>
            <person name="Findley K."/>
            <person name="Foster B."/>
            <person name="Gaskell J."/>
            <person name="Glotzer D."/>
            <person name="Gorecki P."/>
            <person name="Heitman J."/>
            <person name="Hesse C."/>
            <person name="Hori C."/>
            <person name="Igarashi K."/>
            <person name="Jurgens J.A."/>
            <person name="Kallen N."/>
            <person name="Kersten P."/>
            <person name="Kohler A."/>
            <person name="Kuees U."/>
            <person name="Kumar T.K.A."/>
            <person name="Kuo A."/>
            <person name="LaButti K."/>
            <person name="Larrondo L.F."/>
            <person name="Lindquist E."/>
            <person name="Ling A."/>
            <person name="Lombard V."/>
            <person name="Lucas S."/>
            <person name="Lundell T."/>
            <person name="Martin R."/>
            <person name="McLaughlin D.J."/>
            <person name="Morgenstern I."/>
            <person name="Morin E."/>
            <person name="Murat C."/>
            <person name="Nagy L.G."/>
            <person name="Nolan M."/>
            <person name="Ohm R.A."/>
            <person name="Patyshakuliyeva A."/>
            <person name="Rokas A."/>
            <person name="Ruiz-Duenas F.J."/>
            <person name="Sabat G."/>
            <person name="Salamov A."/>
            <person name="Samejima M."/>
            <person name="Schmutz J."/>
            <person name="Slot J.C."/>
            <person name="St John F."/>
            <person name="Stenlid J."/>
            <person name="Sun H."/>
            <person name="Sun S."/>
            <person name="Syed K."/>
            <person name="Tsang A."/>
            <person name="Wiebenga A."/>
            <person name="Young D."/>
            <person name="Pisabarro A."/>
            <person name="Eastwood D.C."/>
            <person name="Martin F."/>
            <person name="Cullen D."/>
            <person name="Grigoriev I.V."/>
            <person name="Hibbett D.S."/>
        </authorList>
    </citation>
    <scope>NUCLEOTIDE SEQUENCE [LARGE SCALE GENOMIC DNA]</scope>
    <source>
        <strain evidence="3 4">DJM-731 SS1</strain>
    </source>
</reference>
<dbReference type="AlphaFoldDB" id="M5FQX7"/>
<feature type="region of interest" description="Disordered" evidence="1">
    <location>
        <begin position="201"/>
        <end position="227"/>
    </location>
</feature>
<accession>M5FQX7</accession>
<dbReference type="Proteomes" id="UP000030653">
    <property type="component" value="Unassembled WGS sequence"/>
</dbReference>
<dbReference type="RefSeq" id="XP_040626313.1">
    <property type="nucleotide sequence ID" value="XM_040770530.1"/>
</dbReference>
<sequence length="288" mass="31027">MTEHHDRSSTSYSSLTSGIIDTTKEHAASEERARKRSLAKVLFGASAVFFVTGIAGALVYARRAQVRMLEEDQRSKSETSTVEEPPSPTETRVLLQGTNATGPQPLVLPSRISTSSTGAPRLSLPRRPPKTAPANPLAISPIGALGAFGLATLTVVGVAGGVVWAVKKSIGVDDMEGFTGKTRLMLRSLFPGLSERIHRAITPRDNPSSVSSHSPSSTFASSSSHPLNVEEEAREWNVVDSQQRLTDAFAQGGIMRWAEQAGSELEAERVLEARKRAVRKEKRKDGTE</sequence>
<evidence type="ECO:0000256" key="2">
    <source>
        <dbReference type="SAM" id="Phobius"/>
    </source>
</evidence>
<dbReference type="OrthoDB" id="5346979at2759"/>
<gene>
    <name evidence="3" type="ORF">DACRYDRAFT_118140</name>
</gene>
<proteinExistence type="predicted"/>
<dbReference type="GeneID" id="63685592"/>
<keyword evidence="2" id="KW-0472">Membrane</keyword>
<keyword evidence="2" id="KW-1133">Transmembrane helix</keyword>
<feature type="transmembrane region" description="Helical" evidence="2">
    <location>
        <begin position="142"/>
        <end position="166"/>
    </location>
</feature>
<keyword evidence="4" id="KW-1185">Reference proteome</keyword>
<evidence type="ECO:0000313" key="4">
    <source>
        <dbReference type="Proteomes" id="UP000030653"/>
    </source>
</evidence>
<dbReference type="OMA" id="NGALHCA"/>
<name>M5FQX7_DACPD</name>
<protein>
    <submittedName>
        <fullName evidence="3">Uncharacterized protein</fullName>
    </submittedName>
</protein>
<evidence type="ECO:0000256" key="1">
    <source>
        <dbReference type="SAM" id="MobiDB-lite"/>
    </source>
</evidence>
<keyword evidence="2" id="KW-0812">Transmembrane</keyword>
<feature type="region of interest" description="Disordered" evidence="1">
    <location>
        <begin position="69"/>
        <end position="90"/>
    </location>
</feature>
<dbReference type="EMBL" id="JH795870">
    <property type="protein sequence ID" value="EJT99415.1"/>
    <property type="molecule type" value="Genomic_DNA"/>
</dbReference>
<feature type="transmembrane region" description="Helical" evidence="2">
    <location>
        <begin position="41"/>
        <end position="61"/>
    </location>
</feature>
<dbReference type="HOGENOM" id="CLU_966506_0_0_1"/>
<feature type="region of interest" description="Disordered" evidence="1">
    <location>
        <begin position="110"/>
        <end position="135"/>
    </location>
</feature>
<feature type="compositionally biased region" description="Low complexity" evidence="1">
    <location>
        <begin position="208"/>
        <end position="224"/>
    </location>
</feature>
<organism evidence="3 4">
    <name type="scientific">Dacryopinax primogenitus (strain DJM 731)</name>
    <name type="common">Brown rot fungus</name>
    <dbReference type="NCBI Taxonomy" id="1858805"/>
    <lineage>
        <taxon>Eukaryota</taxon>
        <taxon>Fungi</taxon>
        <taxon>Dikarya</taxon>
        <taxon>Basidiomycota</taxon>
        <taxon>Agaricomycotina</taxon>
        <taxon>Dacrymycetes</taxon>
        <taxon>Dacrymycetales</taxon>
        <taxon>Dacrymycetaceae</taxon>
        <taxon>Dacryopinax</taxon>
    </lineage>
</organism>
<evidence type="ECO:0000313" key="3">
    <source>
        <dbReference type="EMBL" id="EJT99415.1"/>
    </source>
</evidence>